<dbReference type="Pfam" id="PF04616">
    <property type="entry name" value="Glyco_hydro_43"/>
    <property type="match status" value="1"/>
</dbReference>
<evidence type="ECO:0000256" key="1">
    <source>
        <dbReference type="ARBA" id="ARBA00009865"/>
    </source>
</evidence>
<evidence type="ECO:0000256" key="4">
    <source>
        <dbReference type="RuleBase" id="RU361187"/>
    </source>
</evidence>
<accession>A0ABU0U5A5</accession>
<dbReference type="Gene3D" id="2.60.120.200">
    <property type="match status" value="1"/>
</dbReference>
<dbReference type="Proteomes" id="UP001244640">
    <property type="component" value="Unassembled WGS sequence"/>
</dbReference>
<reference evidence="7 8" key="1">
    <citation type="submission" date="2023-07" db="EMBL/GenBank/DDBJ databases">
        <title>Functional and genomic diversity of the sorghum phyllosphere microbiome.</title>
        <authorList>
            <person name="Shade A."/>
        </authorList>
    </citation>
    <scope>NUCLEOTIDE SEQUENCE [LARGE SCALE GENOMIC DNA]</scope>
    <source>
        <strain evidence="7 8">SORGH_AS_0892</strain>
    </source>
</reference>
<keyword evidence="8" id="KW-1185">Reference proteome</keyword>
<dbReference type="InterPro" id="IPR013320">
    <property type="entry name" value="ConA-like_dom_sf"/>
</dbReference>
<name>A0ABU0U5A5_9SPHI</name>
<dbReference type="InterPro" id="IPR051795">
    <property type="entry name" value="Glycosyl_Hydrlase_43"/>
</dbReference>
<dbReference type="PANTHER" id="PTHR42812">
    <property type="entry name" value="BETA-XYLOSIDASE"/>
    <property type="match status" value="1"/>
</dbReference>
<gene>
    <name evidence="7" type="ORF">QE382_001410</name>
</gene>
<keyword evidence="2 4" id="KW-0378">Hydrolase</keyword>
<keyword evidence="3 4" id="KW-0326">Glycosidase</keyword>
<evidence type="ECO:0000256" key="5">
    <source>
        <dbReference type="SAM" id="MobiDB-lite"/>
    </source>
</evidence>
<comment type="caution">
    <text evidence="7">The sequence shown here is derived from an EMBL/GenBank/DDBJ whole genome shotgun (WGS) entry which is preliminary data.</text>
</comment>
<dbReference type="Pfam" id="PF17851">
    <property type="entry name" value="GH43_C2"/>
    <property type="match status" value="1"/>
</dbReference>
<dbReference type="SUPFAM" id="SSF49899">
    <property type="entry name" value="Concanavalin A-like lectins/glucanases"/>
    <property type="match status" value="1"/>
</dbReference>
<feature type="domain" description="Beta-xylosidase C-terminal Concanavalin A-like" evidence="6">
    <location>
        <begin position="359"/>
        <end position="555"/>
    </location>
</feature>
<dbReference type="Gene3D" id="2.115.10.20">
    <property type="entry name" value="Glycosyl hydrolase domain, family 43"/>
    <property type="match status" value="1"/>
</dbReference>
<evidence type="ECO:0000259" key="6">
    <source>
        <dbReference type="Pfam" id="PF17851"/>
    </source>
</evidence>
<dbReference type="InterPro" id="IPR041542">
    <property type="entry name" value="GH43_C2"/>
</dbReference>
<evidence type="ECO:0000313" key="7">
    <source>
        <dbReference type="EMBL" id="MDQ1149426.1"/>
    </source>
</evidence>
<dbReference type="EMBL" id="JAUTBA010000001">
    <property type="protein sequence ID" value="MDQ1149426.1"/>
    <property type="molecule type" value="Genomic_DNA"/>
</dbReference>
<dbReference type="InterPro" id="IPR023296">
    <property type="entry name" value="Glyco_hydro_beta-prop_sf"/>
</dbReference>
<comment type="similarity">
    <text evidence="1 4">Belongs to the glycosyl hydrolase 43 family.</text>
</comment>
<evidence type="ECO:0000313" key="8">
    <source>
        <dbReference type="Proteomes" id="UP001244640"/>
    </source>
</evidence>
<proteinExistence type="inferred from homology"/>
<dbReference type="PANTHER" id="PTHR42812:SF12">
    <property type="entry name" value="BETA-XYLOSIDASE-RELATED"/>
    <property type="match status" value="1"/>
</dbReference>
<organism evidence="7 8">
    <name type="scientific">Sphingobacterium zeae</name>
    <dbReference type="NCBI Taxonomy" id="1776859"/>
    <lineage>
        <taxon>Bacteria</taxon>
        <taxon>Pseudomonadati</taxon>
        <taxon>Bacteroidota</taxon>
        <taxon>Sphingobacteriia</taxon>
        <taxon>Sphingobacteriales</taxon>
        <taxon>Sphingobacteriaceae</taxon>
        <taxon>Sphingobacterium</taxon>
    </lineage>
</organism>
<sequence>MNILCSNFMIRIENKTIGMSCLIAYMTLTSCLLAFGQNYTSEVWRPDLGNGKFKNPIIHADYSDPDAIRVGKDYYMVASSFHHSPGLPILHSRDMINWTIVGHALQRQVPEAVFRSVQHGGGVWAPSIRYHNGEFYIYYPDPDFGIYQIKTKDIRGTWSAPTLVFPGKGLIDPCPFWDEDGRAYLAYAYAGSRAGLKSVLAIATMSTDGTRVLDRGTIVYDGHELDPTIEGPKVYKRNGYYFLFAPAGGVSTGWQLVLRSKNIYGPYERKVVMAQNKSAVNGPHQGAWVDTPSGEDWFFHFQDKEALGRVVHLQPMVWKENWPIIGEDSDGNGIGTPVTTYRKPNVGKQVSAPVNPRESDEFESPHLGLQWQWQANPDGTWLMPSHEGKLRLYSQQEPQGSKNLMSAPYIMTQKFPAENFNATAKIRLRPNEKELGEKAGLVVVGEDYSQLFIRKDKGQFQLYSGRCSGAYAGHSENVQSVSSLPDDFVYIRVVVKDGNSCQWSYSLDGKRYIPVGGQFQAKPGKWVGAALGLYASREKHSNDSGYAEVDWFRIEK</sequence>
<dbReference type="CDD" id="cd09001">
    <property type="entry name" value="GH43_FsAxh1-like"/>
    <property type="match status" value="1"/>
</dbReference>
<protein>
    <submittedName>
        <fullName evidence="7">Beta-xylosidase</fullName>
    </submittedName>
</protein>
<evidence type="ECO:0000256" key="3">
    <source>
        <dbReference type="ARBA" id="ARBA00023295"/>
    </source>
</evidence>
<evidence type="ECO:0000256" key="2">
    <source>
        <dbReference type="ARBA" id="ARBA00022801"/>
    </source>
</evidence>
<feature type="region of interest" description="Disordered" evidence="5">
    <location>
        <begin position="338"/>
        <end position="361"/>
    </location>
</feature>
<dbReference type="SUPFAM" id="SSF75005">
    <property type="entry name" value="Arabinanase/levansucrase/invertase"/>
    <property type="match status" value="1"/>
</dbReference>
<dbReference type="InterPro" id="IPR006710">
    <property type="entry name" value="Glyco_hydro_43"/>
</dbReference>